<dbReference type="GO" id="GO:0006270">
    <property type="term" value="P:DNA replication initiation"/>
    <property type="evidence" value="ECO:0007669"/>
    <property type="project" value="UniProtKB-UniRule"/>
</dbReference>
<feature type="binding site" evidence="8">
    <location>
        <position position="159"/>
    </location>
    <ligand>
        <name>ATP</name>
        <dbReference type="ChEBI" id="CHEBI:30616"/>
    </ligand>
</feature>
<dbReference type="InterPro" id="IPR038454">
    <property type="entry name" value="DnaA_N_sf"/>
</dbReference>
<evidence type="ECO:0000256" key="6">
    <source>
        <dbReference type="ARBA" id="ARBA00023121"/>
    </source>
</evidence>
<dbReference type="GO" id="GO:0005886">
    <property type="term" value="C:plasma membrane"/>
    <property type="evidence" value="ECO:0007669"/>
    <property type="project" value="TreeGrafter"/>
</dbReference>
<comment type="caution">
    <text evidence="8">Lacks conserved residue(s) required for the propagation of feature annotation.</text>
</comment>
<dbReference type="InterPro" id="IPR013317">
    <property type="entry name" value="DnaA_dom"/>
</dbReference>
<keyword evidence="5 8" id="KW-0067">ATP-binding</keyword>
<gene>
    <name evidence="8" type="primary">dnaA</name>
    <name evidence="14" type="ORF">A3F23_00945</name>
</gene>
<feature type="binding site" evidence="8">
    <location>
        <position position="162"/>
    </location>
    <ligand>
        <name>ATP</name>
        <dbReference type="ChEBI" id="CHEBI:30616"/>
    </ligand>
</feature>
<proteinExistence type="inferred from homology"/>
<keyword evidence="2 8" id="KW-0963">Cytoplasm</keyword>
<dbReference type="SUPFAM" id="SSF48295">
    <property type="entry name" value="TrpR-like"/>
    <property type="match status" value="1"/>
</dbReference>
<dbReference type="SUPFAM" id="SSF52540">
    <property type="entry name" value="P-loop containing nucleoside triphosphate hydrolases"/>
    <property type="match status" value="1"/>
</dbReference>
<sequence length="454" mass="52297">MTNEELWQTALNELELAVSKANFITWFQNTSVADHQDGVIVLNVPNAFAKEWLEYKYHKFILKALRNLSPDVRNVEYVISSEITPLLQKRKRERSIMPQEGQLEFKELLVDRETNLNPRYTFDSFIVGSFNELAHAASVAVSKNLGQAYNPLFLYGGVGLGKTHLLQAVGNEIKKSSLRFKVLYTTSERFTSDLVNFMQSNEAAVFKEKYRSYDLLIIDDIQFIAGKVKTQEELFHIFNYLYESGKQIIFSSDKPPHAINDLEERLKSRFEGGMVADIGQPEYESRLAILKSKSQGKDNYLNLEILEYIASNVQKNVRELEGALNAVIVKSKLSGKTLSIPEIKEILDKNTQPKRIVTANHIIKCVAEFYDVNERTLFEKTRKKEIVKPRQIAMYLLREDYSGSYPYIGQRFGGRDHTTAIHAFDKISKALKRDSQLVEEMRRIRELYNYNSST</sequence>
<evidence type="ECO:0000256" key="5">
    <source>
        <dbReference type="ARBA" id="ARBA00022840"/>
    </source>
</evidence>
<keyword evidence="7 8" id="KW-0238">DNA-binding</keyword>
<organism evidence="14 15">
    <name type="scientific">Candidatus Giovannonibacteria bacterium RIFCSPHIGHO2_12_FULL_43_15</name>
    <dbReference type="NCBI Taxonomy" id="1798341"/>
    <lineage>
        <taxon>Bacteria</taxon>
        <taxon>Candidatus Giovannoniibacteriota</taxon>
    </lineage>
</organism>
<dbReference type="InterPro" id="IPR024633">
    <property type="entry name" value="DnaA_N_dom"/>
</dbReference>
<evidence type="ECO:0000256" key="8">
    <source>
        <dbReference type="HAMAP-Rule" id="MF_00377"/>
    </source>
</evidence>
<dbReference type="GO" id="GO:0008289">
    <property type="term" value="F:lipid binding"/>
    <property type="evidence" value="ECO:0007669"/>
    <property type="project" value="UniProtKB-KW"/>
</dbReference>
<reference evidence="14 15" key="1">
    <citation type="journal article" date="2016" name="Nat. Commun.">
        <title>Thousands of microbial genomes shed light on interconnected biogeochemical processes in an aquifer system.</title>
        <authorList>
            <person name="Anantharaman K."/>
            <person name="Brown C.T."/>
            <person name="Hug L.A."/>
            <person name="Sharon I."/>
            <person name="Castelle C.J."/>
            <person name="Probst A.J."/>
            <person name="Thomas B.C."/>
            <person name="Singh A."/>
            <person name="Wilkins M.J."/>
            <person name="Karaoz U."/>
            <person name="Brodie E.L."/>
            <person name="Williams K.H."/>
            <person name="Hubbard S.S."/>
            <person name="Banfield J.F."/>
        </authorList>
    </citation>
    <scope>NUCLEOTIDE SEQUENCE [LARGE SCALE GENOMIC DNA]</scope>
</reference>
<dbReference type="Pfam" id="PF00308">
    <property type="entry name" value="Bac_DnaA"/>
    <property type="match status" value="1"/>
</dbReference>
<evidence type="ECO:0000256" key="9">
    <source>
        <dbReference type="NCBIfam" id="TIGR00362"/>
    </source>
</evidence>
<dbReference type="GO" id="GO:0005737">
    <property type="term" value="C:cytoplasm"/>
    <property type="evidence" value="ECO:0007669"/>
    <property type="project" value="UniProtKB-SubCell"/>
</dbReference>
<keyword evidence="3 8" id="KW-0235">DNA replication</keyword>
<dbReference type="InterPro" id="IPR027417">
    <property type="entry name" value="P-loop_NTPase"/>
</dbReference>
<comment type="subcellular location">
    <subcellularLocation>
        <location evidence="8">Cytoplasm</location>
    </subcellularLocation>
</comment>
<dbReference type="HAMAP" id="MF_00377">
    <property type="entry name" value="DnaA_bact"/>
    <property type="match status" value="1"/>
</dbReference>
<dbReference type="CDD" id="cd06571">
    <property type="entry name" value="Bac_DnaA_C"/>
    <property type="match status" value="1"/>
</dbReference>
<evidence type="ECO:0000256" key="4">
    <source>
        <dbReference type="ARBA" id="ARBA00022741"/>
    </source>
</evidence>
<feature type="domain" description="Chromosomal replication initiator DnaA C-terminal" evidence="13">
    <location>
        <begin position="358"/>
        <end position="427"/>
    </location>
</feature>
<protein>
    <recommendedName>
        <fullName evidence="8 9">Chromosomal replication initiator protein DnaA</fullName>
    </recommendedName>
</protein>
<evidence type="ECO:0000259" key="13">
    <source>
        <dbReference type="SMART" id="SM00760"/>
    </source>
</evidence>
<dbReference type="AlphaFoldDB" id="A0A1F5WPL8"/>
<dbReference type="InterPro" id="IPR001957">
    <property type="entry name" value="Chromosome_initiator_DnaA"/>
</dbReference>
<evidence type="ECO:0000256" key="1">
    <source>
        <dbReference type="ARBA" id="ARBA00006583"/>
    </source>
</evidence>
<dbReference type="EMBL" id="MFHT01000017">
    <property type="protein sequence ID" value="OGF77527.1"/>
    <property type="molecule type" value="Genomic_DNA"/>
</dbReference>
<feature type="region of interest" description="Domain III, AAA+ region" evidence="8">
    <location>
        <begin position="115"/>
        <end position="331"/>
    </location>
</feature>
<dbReference type="CDD" id="cd00009">
    <property type="entry name" value="AAA"/>
    <property type="match status" value="1"/>
</dbReference>
<comment type="domain">
    <text evidence="8">Domain I is involved in oligomerization and binding regulators, domain II is flexibile and of varying length in different bacteria, domain III forms the AAA+ region, while domain IV binds dsDNA.</text>
</comment>
<dbReference type="Pfam" id="PF11638">
    <property type="entry name" value="DnaA_N"/>
    <property type="match status" value="1"/>
</dbReference>
<dbReference type="InterPro" id="IPR020591">
    <property type="entry name" value="Chromosome_initiator_DnaA-like"/>
</dbReference>
<feature type="binding site" evidence="8">
    <location>
        <position position="161"/>
    </location>
    <ligand>
        <name>ATP</name>
        <dbReference type="ChEBI" id="CHEBI:30616"/>
    </ligand>
</feature>
<feature type="binding site" evidence="8">
    <location>
        <position position="163"/>
    </location>
    <ligand>
        <name>ATP</name>
        <dbReference type="ChEBI" id="CHEBI:30616"/>
    </ligand>
</feature>
<evidence type="ECO:0000256" key="2">
    <source>
        <dbReference type="ARBA" id="ARBA00022490"/>
    </source>
</evidence>
<dbReference type="Pfam" id="PF08299">
    <property type="entry name" value="Bac_DnaA_C"/>
    <property type="match status" value="1"/>
</dbReference>
<dbReference type="PRINTS" id="PR00051">
    <property type="entry name" value="DNAA"/>
</dbReference>
<evidence type="ECO:0000256" key="3">
    <source>
        <dbReference type="ARBA" id="ARBA00022705"/>
    </source>
</evidence>
<dbReference type="Gene3D" id="3.40.50.300">
    <property type="entry name" value="P-loop containing nucleotide triphosphate hydrolases"/>
    <property type="match status" value="1"/>
</dbReference>
<dbReference type="SMART" id="SM00760">
    <property type="entry name" value="Bac_DnaA_C"/>
    <property type="match status" value="1"/>
</dbReference>
<dbReference type="Proteomes" id="UP000177723">
    <property type="component" value="Unassembled WGS sequence"/>
</dbReference>
<dbReference type="PANTHER" id="PTHR30050:SF2">
    <property type="entry name" value="CHROMOSOMAL REPLICATION INITIATOR PROTEIN DNAA"/>
    <property type="match status" value="1"/>
</dbReference>
<comment type="function">
    <text evidence="8 10">Plays an essential role in the initiation and regulation of chromosomal replication. ATP-DnaA binds to the origin of replication (oriC) to initiate formation of the DNA replication initiation complex once per cell cycle. Binds the DnaA box (a 9 base pair repeat at the origin) and separates the double-stranded (ds)DNA. Forms a right-handed helical filament on oriC DNA; dsDNA binds to the exterior of the filament while single-stranded (ss)DNA is stabiized in the filament's interior. The ATP-DnaA-oriC complex binds and stabilizes one strand of the AT-rich DNA unwinding element (DUE), permitting loading of DNA polymerase. After initiation quickly degrades to an ADP-DnaA complex that is not apt for DNA replication. Binds acidic phospholipids.</text>
</comment>
<name>A0A1F5WPL8_9BACT</name>
<comment type="caution">
    <text evidence="14">The sequence shown here is derived from an EMBL/GenBank/DDBJ whole genome shotgun (WGS) entry which is preliminary data.</text>
</comment>
<dbReference type="Gene3D" id="1.10.1750.10">
    <property type="match status" value="1"/>
</dbReference>
<dbReference type="GO" id="GO:0005524">
    <property type="term" value="F:ATP binding"/>
    <property type="evidence" value="ECO:0007669"/>
    <property type="project" value="UniProtKB-UniRule"/>
</dbReference>
<comment type="similarity">
    <text evidence="1 8 11">Belongs to the DnaA family.</text>
</comment>
<comment type="subunit">
    <text evidence="8">Oligomerizes as a right-handed, spiral filament on DNA at oriC.</text>
</comment>
<dbReference type="InterPro" id="IPR003593">
    <property type="entry name" value="AAA+_ATPase"/>
</dbReference>
<evidence type="ECO:0000256" key="11">
    <source>
        <dbReference type="RuleBase" id="RU004227"/>
    </source>
</evidence>
<dbReference type="GO" id="GO:0003688">
    <property type="term" value="F:DNA replication origin binding"/>
    <property type="evidence" value="ECO:0007669"/>
    <property type="project" value="UniProtKB-UniRule"/>
</dbReference>
<evidence type="ECO:0000313" key="15">
    <source>
        <dbReference type="Proteomes" id="UP000177723"/>
    </source>
</evidence>
<feature type="region of interest" description="Domain IV, binds dsDNA" evidence="8">
    <location>
        <begin position="332"/>
        <end position="454"/>
    </location>
</feature>
<dbReference type="Gene3D" id="3.30.300.180">
    <property type="match status" value="1"/>
</dbReference>
<dbReference type="SMART" id="SM00382">
    <property type="entry name" value="AAA"/>
    <property type="match status" value="1"/>
</dbReference>
<keyword evidence="6 8" id="KW-0446">Lipid-binding</keyword>
<evidence type="ECO:0000313" key="14">
    <source>
        <dbReference type="EMBL" id="OGF77527.1"/>
    </source>
</evidence>
<keyword evidence="4 8" id="KW-0547">Nucleotide-binding</keyword>
<evidence type="ECO:0000256" key="7">
    <source>
        <dbReference type="ARBA" id="ARBA00023125"/>
    </source>
</evidence>
<dbReference type="PANTHER" id="PTHR30050">
    <property type="entry name" value="CHROMOSOMAL REPLICATION INITIATOR PROTEIN DNAA"/>
    <property type="match status" value="1"/>
</dbReference>
<feature type="region of interest" description="Domain I, interacts with DnaA modulators" evidence="8">
    <location>
        <begin position="1"/>
        <end position="80"/>
    </location>
</feature>
<dbReference type="FunFam" id="3.40.50.300:FF:000668">
    <property type="entry name" value="Chromosomal replication initiator protein DnaA"/>
    <property type="match status" value="1"/>
</dbReference>
<feature type="domain" description="AAA+ ATPase" evidence="12">
    <location>
        <begin position="148"/>
        <end position="280"/>
    </location>
</feature>
<evidence type="ECO:0000256" key="10">
    <source>
        <dbReference type="RuleBase" id="RU000577"/>
    </source>
</evidence>
<dbReference type="GO" id="GO:0006275">
    <property type="term" value="P:regulation of DNA replication"/>
    <property type="evidence" value="ECO:0007669"/>
    <property type="project" value="UniProtKB-UniRule"/>
</dbReference>
<dbReference type="Gene3D" id="1.10.8.60">
    <property type="match status" value="1"/>
</dbReference>
<dbReference type="NCBIfam" id="TIGR00362">
    <property type="entry name" value="DnaA"/>
    <property type="match status" value="1"/>
</dbReference>
<dbReference type="InterPro" id="IPR010921">
    <property type="entry name" value="Trp_repressor/repl_initiator"/>
</dbReference>
<accession>A0A1F5WPL8</accession>
<dbReference type="InterPro" id="IPR013159">
    <property type="entry name" value="DnaA_C"/>
</dbReference>
<evidence type="ECO:0000259" key="12">
    <source>
        <dbReference type="SMART" id="SM00382"/>
    </source>
</evidence>